<dbReference type="InterPro" id="IPR003961">
    <property type="entry name" value="FN3_dom"/>
</dbReference>
<evidence type="ECO:0000256" key="7">
    <source>
        <dbReference type="ARBA" id="ARBA00051722"/>
    </source>
</evidence>
<dbReference type="PANTHER" id="PTHR19134:SF539">
    <property type="entry name" value="RECEPTOR-TYPE TYROSINE-PROTEIN PHOSPHATASE C"/>
    <property type="match status" value="1"/>
</dbReference>
<evidence type="ECO:0000256" key="6">
    <source>
        <dbReference type="ARBA" id="ARBA00023136"/>
    </source>
</evidence>
<dbReference type="CDD" id="cd00063">
    <property type="entry name" value="FN3"/>
    <property type="match status" value="1"/>
</dbReference>
<evidence type="ECO:0000313" key="13">
    <source>
        <dbReference type="Proteomes" id="UP000694546"/>
    </source>
</evidence>
<feature type="domain" description="Tyrosine specific protein phosphatases" evidence="11">
    <location>
        <begin position="1001"/>
        <end position="1081"/>
    </location>
</feature>
<feature type="compositionally biased region" description="Basic and acidic residues" evidence="8">
    <location>
        <begin position="1142"/>
        <end position="1155"/>
    </location>
</feature>
<evidence type="ECO:0000256" key="1">
    <source>
        <dbReference type="ARBA" id="ARBA00004167"/>
    </source>
</evidence>
<sequence length="1165" mass="132074">MLNIIHVSSQSAGNYSGEAYKTGFLLTFENVTEGNYSIELTKRSTNESNKVTVALSGTNQTHLLQYLKPSTNYTVHISPSKHLTVTCGRNLELKTNGINQDEIVELPTDSYQDICYETEWNIWNTVFNVSSKKYKFCIKPKYTDLCTNLTTPLNSYPPLNFTKWISLEYLNPDNIKLEVPNKLPAEINWKNQMDLKCEGLGINFTCEGPDKKKYKLDKLEPYTKYTCTGVLYNLHNKTIAIEKRVTKEVNITCDLELKVTDTPSKESVKFKWNASSKHCPNLSQHNDLSYNCSCVGKDKARYTPSSKERSCEVTGLLPYTKYNCKIQPRFNDKPIGRPHGEGHICTSAGVPKNVTIKRTTQVENNAFQVECTDLIEGDWRGPKGSYHATITPGVHKKMQNRSCFFQFGDLSYSTGYTVSIVAFNGVNSGKALIVKLQTSYNDRVLIGFLVFLILLTALALSFVLYKIYILQRKKTHQDDGLLLTPQTNEEDQLMHLEPIGAEVLLDVYKKKIADEGRLFLAEFQSVPRIFSRNTMKEAKRSYNAVKNRYVDILPYDYNRVQLTSGNGEHGCDYINASFINGFQEPKKYIAAQGPKDETVASFWRMTWEQKSSIIVMVTRCEEGNRVKCAQYWPSTTSTPEVFEEFEVKLNKEEQCPDYIIRLLTLSNKRDNTEREVTQIQFTSWPDHGVPEDPQLLLKLRKRVNAFKNLFSGPIVIHCSAGVGRTGTYISIDAMMESLESERRMDIYGYIVNLRKQRCLMVQVETQYILIHQAMIEHNEFGETEIGLSEFHSTLSVLQETGSGVETSLLQDEFKRLPKYNNRRTCNTGLAEENQKKNRSSVLPYDYNRVFVKIEEDHNEPEDRVYEEEDETASSSEEDEDSMKYINASHIDGYWGSGSLITAQSPLVNSTADFWLMVFQKRAAAIVNLSDGTQGDSECSPYWGQEKTKFEDIEVEVTETECTPVFTVRTMQIYHTKRKESRQVKQFHFLQWPTQNLPESGGLLTDMIRSVKQTCGCSTGPLEGRGPVVVHCSDGSRQCGVFCALWNLLDSAQTERMVDVFQIAKAQRRQRQGMISSVEQYQFLYEALAAAYPVQNGSVTAAPVTVAAGDAVHIIDETGRTQEPAGITADGQQEEAASTPLIQKEEKEEKEEKEAADNGSTVTLEV</sequence>
<evidence type="ECO:0000256" key="2">
    <source>
        <dbReference type="ARBA" id="ARBA00013064"/>
    </source>
</evidence>
<dbReference type="InterPro" id="IPR003595">
    <property type="entry name" value="Tyr_Pase_cat"/>
</dbReference>
<dbReference type="SMART" id="SM00404">
    <property type="entry name" value="PTPc_motif"/>
    <property type="match status" value="2"/>
</dbReference>
<reference evidence="12" key="1">
    <citation type="submission" date="2025-08" db="UniProtKB">
        <authorList>
            <consortium name="Ensembl"/>
        </authorList>
    </citation>
    <scope>IDENTIFICATION</scope>
</reference>
<evidence type="ECO:0000256" key="8">
    <source>
        <dbReference type="SAM" id="MobiDB-lite"/>
    </source>
</evidence>
<keyword evidence="5" id="KW-0904">Protein phosphatase</keyword>
<dbReference type="SMART" id="SM00194">
    <property type="entry name" value="PTPc"/>
    <property type="match status" value="2"/>
</dbReference>
<dbReference type="InterPro" id="IPR000242">
    <property type="entry name" value="PTP_cat"/>
</dbReference>
<dbReference type="Proteomes" id="UP000694546">
    <property type="component" value="Chromosome 12"/>
</dbReference>
<dbReference type="InterPro" id="IPR029021">
    <property type="entry name" value="Prot-tyrosine_phosphatase-like"/>
</dbReference>
<dbReference type="GO" id="GO:0004725">
    <property type="term" value="F:protein tyrosine phosphatase activity"/>
    <property type="evidence" value="ECO:0007669"/>
    <property type="project" value="UniProtKB-EC"/>
</dbReference>
<feature type="domain" description="Tyrosine-protein phosphatase" evidence="10">
    <location>
        <begin position="809"/>
        <end position="1090"/>
    </location>
</feature>
<dbReference type="InterPro" id="IPR016130">
    <property type="entry name" value="Tyr_Pase_AS"/>
</dbReference>
<dbReference type="GeneTree" id="ENSGT00940000159457"/>
<feature type="region of interest" description="Disordered" evidence="8">
    <location>
        <begin position="857"/>
        <end position="880"/>
    </location>
</feature>
<dbReference type="InterPro" id="IPR050348">
    <property type="entry name" value="Protein-Tyr_Phosphatase"/>
</dbReference>
<evidence type="ECO:0000259" key="11">
    <source>
        <dbReference type="PROSITE" id="PS50056"/>
    </source>
</evidence>
<keyword evidence="9" id="KW-1133">Transmembrane helix</keyword>
<dbReference type="PROSITE" id="PS00383">
    <property type="entry name" value="TYR_PHOSPHATASE_1"/>
    <property type="match status" value="1"/>
</dbReference>
<dbReference type="PRINTS" id="PR00700">
    <property type="entry name" value="PRTYPHPHTASE"/>
</dbReference>
<accession>A0A8C5BVB8</accession>
<evidence type="ECO:0000313" key="12">
    <source>
        <dbReference type="Ensembl" id="ENSGMOP00000051688.1"/>
    </source>
</evidence>
<feature type="region of interest" description="Disordered" evidence="8">
    <location>
        <begin position="1121"/>
        <end position="1165"/>
    </location>
</feature>
<dbReference type="PANTHER" id="PTHR19134">
    <property type="entry name" value="RECEPTOR-TYPE TYROSINE-PROTEIN PHOSPHATASE"/>
    <property type="match status" value="1"/>
</dbReference>
<dbReference type="InterPro" id="IPR013783">
    <property type="entry name" value="Ig-like_fold"/>
</dbReference>
<evidence type="ECO:0000256" key="4">
    <source>
        <dbReference type="ARBA" id="ARBA00022801"/>
    </source>
</evidence>
<evidence type="ECO:0000256" key="3">
    <source>
        <dbReference type="ARBA" id="ARBA00022729"/>
    </source>
</evidence>
<dbReference type="AlphaFoldDB" id="A0A8C5BVB8"/>
<comment type="subcellular location">
    <subcellularLocation>
        <location evidence="1">Membrane</location>
        <topology evidence="1">Single-pass membrane protein</topology>
    </subcellularLocation>
</comment>
<comment type="catalytic activity">
    <reaction evidence="7">
        <text>O-phospho-L-tyrosyl-[protein] + H2O = L-tyrosyl-[protein] + phosphate</text>
        <dbReference type="Rhea" id="RHEA:10684"/>
        <dbReference type="Rhea" id="RHEA-COMP:10136"/>
        <dbReference type="Rhea" id="RHEA-COMP:20101"/>
        <dbReference type="ChEBI" id="CHEBI:15377"/>
        <dbReference type="ChEBI" id="CHEBI:43474"/>
        <dbReference type="ChEBI" id="CHEBI:46858"/>
        <dbReference type="ChEBI" id="CHEBI:61978"/>
        <dbReference type="EC" id="3.1.3.48"/>
    </reaction>
</comment>
<gene>
    <name evidence="12" type="primary">ptprc</name>
</gene>
<keyword evidence="4" id="KW-0378">Hydrolase</keyword>
<feature type="compositionally biased region" description="Acidic residues" evidence="8">
    <location>
        <begin position="864"/>
        <end position="880"/>
    </location>
</feature>
<dbReference type="InterPro" id="IPR036116">
    <property type="entry name" value="FN3_sf"/>
</dbReference>
<protein>
    <recommendedName>
        <fullName evidence="2">protein-tyrosine-phosphatase</fullName>
        <ecNumber evidence="2">3.1.3.48</ecNumber>
    </recommendedName>
</protein>
<dbReference type="SUPFAM" id="SSF52799">
    <property type="entry name" value="(Phosphotyrosine protein) phosphatases II"/>
    <property type="match status" value="2"/>
</dbReference>
<feature type="transmembrane region" description="Helical" evidence="9">
    <location>
        <begin position="444"/>
        <end position="465"/>
    </location>
</feature>
<dbReference type="Gene3D" id="3.90.190.10">
    <property type="entry name" value="Protein tyrosine phosphatase superfamily"/>
    <property type="match status" value="2"/>
</dbReference>
<organism evidence="12 13">
    <name type="scientific">Gadus morhua</name>
    <name type="common">Atlantic cod</name>
    <dbReference type="NCBI Taxonomy" id="8049"/>
    <lineage>
        <taxon>Eukaryota</taxon>
        <taxon>Metazoa</taxon>
        <taxon>Chordata</taxon>
        <taxon>Craniata</taxon>
        <taxon>Vertebrata</taxon>
        <taxon>Euteleostomi</taxon>
        <taxon>Actinopterygii</taxon>
        <taxon>Neopterygii</taxon>
        <taxon>Teleostei</taxon>
        <taxon>Neoteleostei</taxon>
        <taxon>Acanthomorphata</taxon>
        <taxon>Zeiogadaria</taxon>
        <taxon>Gadariae</taxon>
        <taxon>Gadiformes</taxon>
        <taxon>Gadoidei</taxon>
        <taxon>Gadidae</taxon>
        <taxon>Gadus</taxon>
    </lineage>
</organism>
<dbReference type="Ensembl" id="ENSGMOT00000026445.1">
    <property type="protein sequence ID" value="ENSGMOP00000051688.1"/>
    <property type="gene ID" value="ENSGMOG00000018523.2"/>
</dbReference>
<evidence type="ECO:0000259" key="10">
    <source>
        <dbReference type="PROSITE" id="PS50055"/>
    </source>
</evidence>
<dbReference type="PROSITE" id="PS50055">
    <property type="entry name" value="TYR_PHOSPHATASE_PTP"/>
    <property type="match status" value="2"/>
</dbReference>
<keyword evidence="13" id="KW-1185">Reference proteome</keyword>
<dbReference type="PROSITE" id="PS50056">
    <property type="entry name" value="TYR_PHOSPHATASE_2"/>
    <property type="match status" value="2"/>
</dbReference>
<feature type="domain" description="Tyrosine-protein phosphatase" evidence="10">
    <location>
        <begin position="519"/>
        <end position="777"/>
    </location>
</feature>
<reference evidence="12" key="2">
    <citation type="submission" date="2025-09" db="UniProtKB">
        <authorList>
            <consortium name="Ensembl"/>
        </authorList>
    </citation>
    <scope>IDENTIFICATION</scope>
</reference>
<feature type="domain" description="Tyrosine specific protein phosphatases" evidence="11">
    <location>
        <begin position="697"/>
        <end position="768"/>
    </location>
</feature>
<dbReference type="Gene3D" id="2.60.40.10">
    <property type="entry name" value="Immunoglobulins"/>
    <property type="match status" value="1"/>
</dbReference>
<keyword evidence="3" id="KW-0732">Signal</keyword>
<evidence type="ECO:0000256" key="5">
    <source>
        <dbReference type="ARBA" id="ARBA00022912"/>
    </source>
</evidence>
<dbReference type="SUPFAM" id="SSF49265">
    <property type="entry name" value="Fibronectin type III"/>
    <property type="match status" value="1"/>
</dbReference>
<keyword evidence="9" id="KW-0812">Transmembrane</keyword>
<name>A0A8C5BVB8_GADMO</name>
<dbReference type="OMA" id="IHGYWGP"/>
<dbReference type="InterPro" id="IPR000387">
    <property type="entry name" value="Tyr_Pase_dom"/>
</dbReference>
<evidence type="ECO:0000256" key="9">
    <source>
        <dbReference type="SAM" id="Phobius"/>
    </source>
</evidence>
<proteinExistence type="predicted"/>
<dbReference type="Pfam" id="PF00102">
    <property type="entry name" value="Y_phosphatase"/>
    <property type="match status" value="2"/>
</dbReference>
<dbReference type="EC" id="3.1.3.48" evidence="2"/>
<keyword evidence="6 9" id="KW-0472">Membrane</keyword>